<dbReference type="RefSeq" id="WP_016250474.1">
    <property type="nucleotide sequence ID" value="NZ_CP010059.1"/>
</dbReference>
<dbReference type="SUPFAM" id="SSF55174">
    <property type="entry name" value="Alpha-L RNA-binding motif"/>
    <property type="match status" value="1"/>
</dbReference>
<accession>A0A0H2QB78</accession>
<gene>
    <name evidence="2" type="primary">yaaA</name>
    <name evidence="3" type="ORF">B5E88_09315</name>
    <name evidence="2" type="ORF">U1294_06915</name>
</gene>
<organism evidence="3 4">
    <name type="scientific">Enterococcus cecorum</name>
    <dbReference type="NCBI Taxonomy" id="44008"/>
    <lineage>
        <taxon>Bacteria</taxon>
        <taxon>Bacillati</taxon>
        <taxon>Bacillota</taxon>
        <taxon>Bacilli</taxon>
        <taxon>Lactobacillales</taxon>
        <taxon>Enterococcaceae</taxon>
        <taxon>Enterococcus</taxon>
    </lineage>
</organism>
<reference evidence="2" key="3">
    <citation type="submission" date="2023-12" db="EMBL/GenBank/DDBJ databases">
        <title>Molecular genomic analyses of Enterococcus cecorum from sepsis oubreaks in broilers.</title>
        <authorList>
            <person name="Rhoads D."/>
            <person name="Alrubaye A."/>
        </authorList>
    </citation>
    <scope>NUCLEOTIDE SEQUENCE</scope>
    <source>
        <strain evidence="2">1755</strain>
    </source>
</reference>
<dbReference type="Pfam" id="PF13275">
    <property type="entry name" value="S4_2"/>
    <property type="match status" value="1"/>
</dbReference>
<dbReference type="Gene3D" id="3.10.290.10">
    <property type="entry name" value="RNA-binding S4 domain"/>
    <property type="match status" value="1"/>
</dbReference>
<evidence type="ECO:0000313" key="3">
    <source>
        <dbReference type="EMBL" id="OUQ09637.1"/>
    </source>
</evidence>
<dbReference type="AlphaFoldDB" id="A0A0H2QB78"/>
<dbReference type="GeneID" id="60870509"/>
<protein>
    <submittedName>
        <fullName evidence="3">RNA-binding protein</fullName>
    </submittedName>
    <submittedName>
        <fullName evidence="2">S4 domain-containing protein YaaA</fullName>
    </submittedName>
</protein>
<comment type="caution">
    <text evidence="3">The sequence shown here is derived from an EMBL/GenBank/DDBJ whole genome shotgun (WGS) entry which is preliminary data.</text>
</comment>
<dbReference type="InterPro" id="IPR036986">
    <property type="entry name" value="S4_RNA-bd_sf"/>
</dbReference>
<dbReference type="EMBL" id="JAXOGL010000009">
    <property type="protein sequence ID" value="MDZ5597955.1"/>
    <property type="molecule type" value="Genomic_DNA"/>
</dbReference>
<reference evidence="3" key="2">
    <citation type="journal article" date="2018" name="BMC Genomics">
        <title>Whole genome sequencing and function prediction of 133 gut anaerobes isolated from chicken caecum in pure cultures.</title>
        <authorList>
            <person name="Medvecky M."/>
            <person name="Cejkova D."/>
            <person name="Polansky O."/>
            <person name="Karasova D."/>
            <person name="Kubasova T."/>
            <person name="Cizek A."/>
            <person name="Rychlik I."/>
        </authorList>
    </citation>
    <scope>NUCLEOTIDE SEQUENCE</scope>
    <source>
        <strain evidence="3">An144</strain>
    </source>
</reference>
<name>A0A0H2QB78_9ENTE</name>
<keyword evidence="1" id="KW-0694">RNA-binding</keyword>
<dbReference type="PROSITE" id="PS50889">
    <property type="entry name" value="S4"/>
    <property type="match status" value="1"/>
</dbReference>
<sequence length="82" mass="9245">MKQKIFLQSEFMTLGQLLKEANIIASGGQAKWYLAENAVYVNGELENRRGRKLYAGMMVETSEGTFFISAPEKNEEADHVSE</sequence>
<evidence type="ECO:0000313" key="2">
    <source>
        <dbReference type="EMBL" id="MDZ5597955.1"/>
    </source>
</evidence>
<dbReference type="InterPro" id="IPR014330">
    <property type="entry name" value="RNA-bd_S4-rel_YaaA"/>
</dbReference>
<evidence type="ECO:0000256" key="1">
    <source>
        <dbReference type="PROSITE-ProRule" id="PRU00182"/>
    </source>
</evidence>
<dbReference type="EMBL" id="NFLC01000019">
    <property type="protein sequence ID" value="OUQ09637.1"/>
    <property type="molecule type" value="Genomic_DNA"/>
</dbReference>
<reference evidence="4" key="1">
    <citation type="submission" date="2017-04" db="EMBL/GenBank/DDBJ databases">
        <title>Function of individual gut microbiota members based on whole genome sequencing of pure cultures obtained from chicken caecum.</title>
        <authorList>
            <person name="Medvecky M."/>
            <person name="Cejkova D."/>
            <person name="Polansky O."/>
            <person name="Karasova D."/>
            <person name="Kubasova T."/>
            <person name="Cizek A."/>
            <person name="Rychlik I."/>
        </authorList>
    </citation>
    <scope>NUCLEOTIDE SEQUENCE [LARGE SCALE GENOMIC DNA]</scope>
    <source>
        <strain evidence="4">An144</strain>
    </source>
</reference>
<dbReference type="GO" id="GO:0003723">
    <property type="term" value="F:RNA binding"/>
    <property type="evidence" value="ECO:0007669"/>
    <property type="project" value="UniProtKB-KW"/>
</dbReference>
<dbReference type="Proteomes" id="UP001290582">
    <property type="component" value="Unassembled WGS sequence"/>
</dbReference>
<dbReference type="CDD" id="cd00165">
    <property type="entry name" value="S4"/>
    <property type="match status" value="1"/>
</dbReference>
<dbReference type="NCBIfam" id="TIGR02988">
    <property type="entry name" value="YaaA_near_RecF"/>
    <property type="match status" value="1"/>
</dbReference>
<proteinExistence type="predicted"/>
<dbReference type="Proteomes" id="UP000196074">
    <property type="component" value="Unassembled WGS sequence"/>
</dbReference>
<evidence type="ECO:0000313" key="4">
    <source>
        <dbReference type="Proteomes" id="UP000196074"/>
    </source>
</evidence>